<sequence length="65" mass="7377">MSELLEKDISCPYCGESIDVVIEILEENQEYIEDCQVCCRPIVFNIEVAFDGSPSISVHSEDETY</sequence>
<evidence type="ECO:0000313" key="2">
    <source>
        <dbReference type="Proteomes" id="UP000509371"/>
    </source>
</evidence>
<dbReference type="RefSeq" id="WP_176334704.1">
    <property type="nucleotide sequence ID" value="NZ_BAAAEF010000003.1"/>
</dbReference>
<dbReference type="AlphaFoldDB" id="A0A859CTY9"/>
<reference evidence="1 2" key="1">
    <citation type="submission" date="2020-06" db="EMBL/GenBank/DDBJ databases">
        <authorList>
            <person name="Voronona O.L."/>
            <person name="Aksenova E.I."/>
            <person name="Kunda M.S."/>
            <person name="Semenov A.N."/>
            <person name="Ryzhova N."/>
        </authorList>
    </citation>
    <scope>NUCLEOTIDE SEQUENCE [LARGE SCALE GENOMIC DNA]</scope>
    <source>
        <strain evidence="1 2">MPKMM3633</strain>
    </source>
</reference>
<evidence type="ECO:0000313" key="1">
    <source>
        <dbReference type="EMBL" id="QKK79758.1"/>
    </source>
</evidence>
<dbReference type="InterPro" id="IPR025990">
    <property type="entry name" value="zinc_ribbon_bacterial"/>
</dbReference>
<organism evidence="1 2">
    <name type="scientific">Marinomonas primoryensis</name>
    <dbReference type="NCBI Taxonomy" id="178399"/>
    <lineage>
        <taxon>Bacteria</taxon>
        <taxon>Pseudomonadati</taxon>
        <taxon>Pseudomonadota</taxon>
        <taxon>Gammaproteobacteria</taxon>
        <taxon>Oceanospirillales</taxon>
        <taxon>Oceanospirillaceae</taxon>
        <taxon>Marinomonas</taxon>
    </lineage>
</organism>
<proteinExistence type="predicted"/>
<dbReference type="InterPro" id="IPR017143">
    <property type="entry name" value="UCP037225"/>
</dbReference>
<protein>
    <recommendedName>
        <fullName evidence="3">CPXCG motif-containing cysteine-rich protein</fullName>
    </recommendedName>
</protein>
<dbReference type="Pfam" id="PF14255">
    <property type="entry name" value="Zn_ribbon_21"/>
    <property type="match status" value="1"/>
</dbReference>
<dbReference type="Proteomes" id="UP000509371">
    <property type="component" value="Chromosome"/>
</dbReference>
<gene>
    <name evidence="1" type="ORF">MP3633_1023</name>
</gene>
<dbReference type="EMBL" id="CP054301">
    <property type="protein sequence ID" value="QKK79758.1"/>
    <property type="molecule type" value="Genomic_DNA"/>
</dbReference>
<dbReference type="KEGG" id="mpri:MP3633_1023"/>
<dbReference type="PIRSF" id="PIRSF037225">
    <property type="entry name" value="UCP037225"/>
    <property type="match status" value="1"/>
</dbReference>
<evidence type="ECO:0008006" key="3">
    <source>
        <dbReference type="Google" id="ProtNLM"/>
    </source>
</evidence>
<accession>A0A859CTY9</accession>
<name>A0A859CTY9_9GAMM</name>